<feature type="compositionally biased region" description="Low complexity" evidence="1">
    <location>
        <begin position="731"/>
        <end position="759"/>
    </location>
</feature>
<feature type="region of interest" description="Disordered" evidence="1">
    <location>
        <begin position="645"/>
        <end position="774"/>
    </location>
</feature>
<feature type="transmembrane region" description="Helical" evidence="2">
    <location>
        <begin position="123"/>
        <end position="145"/>
    </location>
</feature>
<evidence type="ECO:0000256" key="2">
    <source>
        <dbReference type="SAM" id="Phobius"/>
    </source>
</evidence>
<reference evidence="4 5" key="1">
    <citation type="submission" date="2018-11" db="EMBL/GenBank/DDBJ databases">
        <title>Species Designations Belie Phenotypic and Genotypic Heterogeneity in Oral Streptococci.</title>
        <authorList>
            <person name="Velsko I."/>
        </authorList>
    </citation>
    <scope>NUCLEOTIDE SEQUENCE [LARGE SCALE GENOMIC DNA]</scope>
    <source>
        <strain evidence="4 5">BCC15</strain>
    </source>
</reference>
<name>A0A428B730_STRMT</name>
<dbReference type="Proteomes" id="UP000278653">
    <property type="component" value="Unassembled WGS sequence"/>
</dbReference>
<sequence>MSEFHCPFKNDFVIIEYDRGILKRKKVPLVHYQTFSDLVNEIKNLNGEITGENAKKLAEFYSYWGNYLEPTPAFMAYLSYLPGGIVKAFYQIISSLEHVFNNMFKLFGLFGYLGDQKTVIGQFFYWFQILGTSLFTLILVVSAIAGVFTKPVKYKGVIINFLLVTAVTTVLPLALTTISTAVAQDAMSIQTVSSEAPSGSQPTSSLALQPMKNNVVDLKVLVYKDFSTELFPMDDYGYIKPVQEGSTPVNNITDNPDQRDTADFATKIDFGANYGTTNPKMLKDMQENDKIAGIKGLFLHKLNSNNTGVESITEHRLINQLSAFESVYMRYKVNWIGMFLQYIILAILLVSMIIKLVKSIFDILIEAMISPILGYSSLSNSKKYKELLRTIGGALAGIFFEVIIMRVTLEIFRDLPILSVSAVSKLSGGFFDGLNMWEQCLAAAFVYIGVFFAAMQGVAMIERWLGVSTGHSETAQQLLGAMMMGNAFAAGAGGVFNGGMALGQFGMDMAKKAPDALSKGSQILGNSLARTGGGIQGALNSVKDQGLMNAAKGGVSNMVDLAEWKAFEAMQNTKGAVGNVLNNLDDKAASAHDATYNALKNDAVPGLGHSGPIDIPESPVDSGMTDAPVVDPTLSAEDMEAPIQDSSLPTEGVEPPIQDSSLPTEGVEPPIQDSTHPTGGTESPIQNSTHPTGGTEPPVQNSSHPTGGMETPTQGSSPSVVESTQPPKQPDSPQQKFQQSMSQMQYMNQQMQQAGQRMQGGRHITGAESPEEEE</sequence>
<dbReference type="NCBIfam" id="NF045890">
    <property type="entry name" value="conj_pls20_p028"/>
    <property type="match status" value="1"/>
</dbReference>
<dbReference type="Pfam" id="PF26635">
    <property type="entry name" value="DUF8208"/>
    <property type="match status" value="1"/>
</dbReference>
<feature type="transmembrane region" description="Helical" evidence="2">
    <location>
        <begin position="481"/>
        <end position="502"/>
    </location>
</feature>
<feature type="transmembrane region" description="Helical" evidence="2">
    <location>
        <begin position="360"/>
        <end position="378"/>
    </location>
</feature>
<proteinExistence type="predicted"/>
<comment type="caution">
    <text evidence="4">The sequence shown here is derived from an EMBL/GenBank/DDBJ whole genome shotgun (WGS) entry which is preliminary data.</text>
</comment>
<organism evidence="4 5">
    <name type="scientific">Streptococcus mitis</name>
    <dbReference type="NCBI Taxonomy" id="28037"/>
    <lineage>
        <taxon>Bacteria</taxon>
        <taxon>Bacillati</taxon>
        <taxon>Bacillota</taxon>
        <taxon>Bacilli</taxon>
        <taxon>Lactobacillales</taxon>
        <taxon>Streptococcaceae</taxon>
        <taxon>Streptococcus</taxon>
        <taxon>Streptococcus mitis group</taxon>
    </lineage>
</organism>
<dbReference type="InterPro" id="IPR058521">
    <property type="entry name" value="DUF8208"/>
</dbReference>
<dbReference type="AlphaFoldDB" id="A0A428B730"/>
<feature type="domain" description="DUF8208" evidence="3">
    <location>
        <begin position="81"/>
        <end position="481"/>
    </location>
</feature>
<dbReference type="InterPro" id="IPR058066">
    <property type="entry name" value="pXO2-14_N"/>
</dbReference>
<keyword evidence="2" id="KW-1133">Transmembrane helix</keyword>
<evidence type="ECO:0000313" key="4">
    <source>
        <dbReference type="EMBL" id="RSI59203.1"/>
    </source>
</evidence>
<evidence type="ECO:0000313" key="5">
    <source>
        <dbReference type="Proteomes" id="UP000278653"/>
    </source>
</evidence>
<evidence type="ECO:0000256" key="1">
    <source>
        <dbReference type="SAM" id="MobiDB-lite"/>
    </source>
</evidence>
<evidence type="ECO:0000259" key="3">
    <source>
        <dbReference type="Pfam" id="PF26635"/>
    </source>
</evidence>
<dbReference type="EMBL" id="RJNH01000015">
    <property type="protein sequence ID" value="RSI59203.1"/>
    <property type="molecule type" value="Genomic_DNA"/>
</dbReference>
<feature type="transmembrane region" description="Helical" evidence="2">
    <location>
        <begin position="335"/>
        <end position="354"/>
    </location>
</feature>
<feature type="transmembrane region" description="Helical" evidence="2">
    <location>
        <begin position="157"/>
        <end position="178"/>
    </location>
</feature>
<protein>
    <recommendedName>
        <fullName evidence="3">DUF8208 domain-containing protein</fullName>
    </recommendedName>
</protein>
<keyword evidence="2" id="KW-0812">Transmembrane</keyword>
<accession>A0A428B730</accession>
<keyword evidence="2" id="KW-0472">Membrane</keyword>
<feature type="region of interest" description="Disordered" evidence="1">
    <location>
        <begin position="608"/>
        <end position="630"/>
    </location>
</feature>
<feature type="transmembrane region" description="Helical" evidence="2">
    <location>
        <begin position="441"/>
        <end position="461"/>
    </location>
</feature>
<feature type="transmembrane region" description="Helical" evidence="2">
    <location>
        <begin position="390"/>
        <end position="409"/>
    </location>
</feature>
<feature type="compositionally biased region" description="Polar residues" evidence="1">
    <location>
        <begin position="672"/>
        <end position="724"/>
    </location>
</feature>
<gene>
    <name evidence="4" type="ORF">D8865_09965</name>
</gene>